<dbReference type="AlphaFoldDB" id="A0A226DB11"/>
<dbReference type="OrthoDB" id="414982at2759"/>
<dbReference type="Proteomes" id="UP000198287">
    <property type="component" value="Unassembled WGS sequence"/>
</dbReference>
<proteinExistence type="predicted"/>
<sequence>MEVRIFKYHPDLKRPAGAYIPLPKELKRKGIISIKTQTQCFLLSVLLGVFENEIKLPGMEKSKWEDFTYLQRGRLNRMYETPKSYLKLINRISKTNEINFNGFENEVMAKDFPKFETLNPNIGLNLFEYKNGEIIPTYIGDMHRQINIHLLLLSQGNNHHYCLITKLGRLSAKKNHKSCDICPHCFYRTTRRSDKHRKVCLKGTNPKMTFPKDDFYSFKNLKAYLPPNFKIFFMFLKSKYAPPVTTTKTLIYTTVKGNEDVLSYHMAITNYDDDLIFERYYDGDAAVEDFMHTFIIKLDEIYDVVENTFIPYEKSAELDAKLATTVSCEICKVPFASDRDKITHHHHQSKRLDLYRYTITCNTCNLGVTKTPAVAVSEDLGGRDAEILLNALLPEYADRFEILSQESTILTMTFDKKCRIIDRKKFVDQPIPELGYAMKMAKYKALHTSDAYGEFLASVLLDGVNLPMYYDIQRFSTLKELEESKAVDQEYMNLFYKGSEELFRESKEFMKSHVQEYVRCCVLILADFFWYLDRFLIDNFEISCLFYPSLSSYSFDSAMASSRATFQYLKCPEMVEFIKRGLKGPLEISNLKFAKSHSERFGCDDVTNENRQEILSIDLNMIYAHTASLKLPVSDYRFLDQSEIENLSLVDIPAGYGRLYEVSLLYPSSLHNEHNSFVLAPYRRKIDKSELSDHQRSYYDRVKSGRLEDERLCLDFGPRENYVCSNRYLNYLIAEGLQLTKIHNCLEYKEEAVLKKHVQRLARLRLEFSKQDNNLMAGLIKRLAVYLYGQTLKSSEFHTKTVLVTNRYDCVRLA</sequence>
<comment type="caution">
    <text evidence="1">The sequence shown here is derived from an EMBL/GenBank/DDBJ whole genome shotgun (WGS) entry which is preliminary data.</text>
</comment>
<organism evidence="1 2">
    <name type="scientific">Folsomia candida</name>
    <name type="common">Springtail</name>
    <dbReference type="NCBI Taxonomy" id="158441"/>
    <lineage>
        <taxon>Eukaryota</taxon>
        <taxon>Metazoa</taxon>
        <taxon>Ecdysozoa</taxon>
        <taxon>Arthropoda</taxon>
        <taxon>Hexapoda</taxon>
        <taxon>Collembola</taxon>
        <taxon>Entomobryomorpha</taxon>
        <taxon>Isotomoidea</taxon>
        <taxon>Isotomidae</taxon>
        <taxon>Proisotominae</taxon>
        <taxon>Folsomia</taxon>
    </lineage>
</organism>
<dbReference type="PANTHER" id="PTHR31511:SF12">
    <property type="entry name" value="RHO TERMINATION FACTOR N-TERMINAL DOMAIN-CONTAINING PROTEIN"/>
    <property type="match status" value="1"/>
</dbReference>
<protein>
    <recommendedName>
        <fullName evidence="3">DNA-directed DNA polymerase</fullName>
    </recommendedName>
</protein>
<evidence type="ECO:0000313" key="2">
    <source>
        <dbReference type="Proteomes" id="UP000198287"/>
    </source>
</evidence>
<dbReference type="EMBL" id="LNIX01000026">
    <property type="protein sequence ID" value="OXA42353.1"/>
    <property type="molecule type" value="Genomic_DNA"/>
</dbReference>
<evidence type="ECO:0008006" key="3">
    <source>
        <dbReference type="Google" id="ProtNLM"/>
    </source>
</evidence>
<gene>
    <name evidence="1" type="ORF">Fcan01_22953</name>
</gene>
<accession>A0A226DB11</accession>
<dbReference type="PANTHER" id="PTHR31511">
    <property type="entry name" value="PROTEIN CBG23764"/>
    <property type="match status" value="1"/>
</dbReference>
<reference evidence="1 2" key="1">
    <citation type="submission" date="2015-12" db="EMBL/GenBank/DDBJ databases">
        <title>The genome of Folsomia candida.</title>
        <authorList>
            <person name="Faddeeva A."/>
            <person name="Derks M.F."/>
            <person name="Anvar Y."/>
            <person name="Smit S."/>
            <person name="Van Straalen N."/>
            <person name="Roelofs D."/>
        </authorList>
    </citation>
    <scope>NUCLEOTIDE SEQUENCE [LARGE SCALE GENOMIC DNA]</scope>
    <source>
        <strain evidence="1 2">VU population</strain>
        <tissue evidence="1">Whole body</tissue>
    </source>
</reference>
<keyword evidence="2" id="KW-1185">Reference proteome</keyword>
<evidence type="ECO:0000313" key="1">
    <source>
        <dbReference type="EMBL" id="OXA42353.1"/>
    </source>
</evidence>
<name>A0A226DB11_FOLCA</name>